<dbReference type="SUPFAM" id="SSF56601">
    <property type="entry name" value="beta-lactamase/transpeptidase-like"/>
    <property type="match status" value="1"/>
</dbReference>
<comment type="similarity">
    <text evidence="1 6">Belongs to the glutaminase family.</text>
</comment>
<feature type="binding site" evidence="6">
    <location>
        <position position="259"/>
    </location>
    <ligand>
        <name>substrate</name>
    </ligand>
</feature>
<dbReference type="PANTHER" id="PTHR12544:SF29">
    <property type="entry name" value="GLUTAMINASE"/>
    <property type="match status" value="1"/>
</dbReference>
<dbReference type="GO" id="GO:0006543">
    <property type="term" value="P:L-glutamine catabolic process"/>
    <property type="evidence" value="ECO:0007669"/>
    <property type="project" value="TreeGrafter"/>
</dbReference>
<feature type="binding site" evidence="6">
    <location>
        <position position="241"/>
    </location>
    <ligand>
        <name>substrate</name>
    </ligand>
</feature>
<evidence type="ECO:0000256" key="5">
    <source>
        <dbReference type="ARBA" id="ARBA00049534"/>
    </source>
</evidence>
<evidence type="ECO:0000256" key="3">
    <source>
        <dbReference type="ARBA" id="ARBA00012918"/>
    </source>
</evidence>
<accession>K0V9D4</accession>
<feature type="binding site" evidence="6">
    <location>
        <position position="159"/>
    </location>
    <ligand>
        <name>substrate</name>
    </ligand>
</feature>
<dbReference type="GO" id="GO:0006537">
    <property type="term" value="P:glutamate biosynthetic process"/>
    <property type="evidence" value="ECO:0007669"/>
    <property type="project" value="TreeGrafter"/>
</dbReference>
<feature type="binding site" evidence="6">
    <location>
        <position position="63"/>
    </location>
    <ligand>
        <name>substrate</name>
    </ligand>
</feature>
<keyword evidence="6" id="KW-0007">Acetylation</keyword>
<dbReference type="Pfam" id="PF04960">
    <property type="entry name" value="Glutaminase"/>
    <property type="match status" value="1"/>
</dbReference>
<sequence length="303" mass="32384">MFATESLNALLDEVKPLLDRGKVSNYLPELSRANQDELAIAIDLGSEGVVTAGNHRATFTMQSVVKVFTLLLALHYHGKDHVFERVGFDQAVGSYNSLETFIKGSGVPVNPFVNAGALVIADMIPGSDPDSRANHVLEIIRALTGNADIRVNFDVAKSELTLADRNRALGYCLRSHGLISTGVENLLWAYCQMCSIEVDVVDLAAASRVLAGNSDIHVMGQLLDAAHLRTVRRLMLSSGMYEGSGQYACEVGIPAKCGVSGAMIGVVPKEQGIGIYGPALDKFGNSIGGLRLMQLLSAALRID</sequence>
<dbReference type="HAMAP" id="MF_00313">
    <property type="entry name" value="Glutaminase"/>
    <property type="match status" value="1"/>
</dbReference>
<dbReference type="InterPro" id="IPR012338">
    <property type="entry name" value="Beta-lactam/transpept-like"/>
</dbReference>
<feature type="binding site" evidence="6">
    <location>
        <position position="190"/>
    </location>
    <ligand>
        <name>substrate</name>
    </ligand>
</feature>
<dbReference type="AlphaFoldDB" id="K0V9D4"/>
<dbReference type="EC" id="3.5.1.2" evidence="3 6"/>
<reference evidence="7 8" key="1">
    <citation type="journal article" date="2012" name="J. Bacteriol.">
        <title>Complete Genome Sequence of Mycobacterium fortuitum subsp. fortuitum Type Strain DSM46621.</title>
        <authorList>
            <person name="Ho Y.S."/>
            <person name="Adroub S.A."/>
            <person name="Aleisa F."/>
            <person name="Mahmood H."/>
            <person name="Othoum G."/>
            <person name="Rashid F."/>
            <person name="Zaher M."/>
            <person name="Ali S."/>
            <person name="Bitter W."/>
            <person name="Pain A."/>
            <person name="Abdallah A.M."/>
        </authorList>
    </citation>
    <scope>NUCLEOTIDE SEQUENCE [LARGE SCALE GENOMIC DNA]</scope>
    <source>
        <strain evidence="8">DSM46621</strain>
    </source>
</reference>
<feature type="binding site" evidence="6">
    <location>
        <position position="166"/>
    </location>
    <ligand>
        <name>substrate</name>
    </ligand>
</feature>
<organism evidence="7 8">
    <name type="scientific">Mycolicibacterium fortuitum subsp. fortuitum DSM 46621 = ATCC 6841 = JCM 6387</name>
    <dbReference type="NCBI Taxonomy" id="1214102"/>
    <lineage>
        <taxon>Bacteria</taxon>
        <taxon>Bacillati</taxon>
        <taxon>Actinomycetota</taxon>
        <taxon>Actinomycetes</taxon>
        <taxon>Mycobacteriales</taxon>
        <taxon>Mycobacteriaceae</taxon>
        <taxon>Mycolicibacterium</taxon>
    </lineage>
</organism>
<dbReference type="PANTHER" id="PTHR12544">
    <property type="entry name" value="GLUTAMINASE"/>
    <property type="match status" value="1"/>
</dbReference>
<feature type="binding site" evidence="6">
    <location>
        <position position="114"/>
    </location>
    <ligand>
        <name>substrate</name>
    </ligand>
</feature>
<name>K0V9D4_MYCFO</name>
<dbReference type="GO" id="GO:0004359">
    <property type="term" value="F:glutaminase activity"/>
    <property type="evidence" value="ECO:0007669"/>
    <property type="project" value="UniProtKB-UniRule"/>
</dbReference>
<proteinExistence type="inferred from homology"/>
<dbReference type="NCBIfam" id="TIGR03814">
    <property type="entry name" value="Gln_ase"/>
    <property type="match status" value="1"/>
</dbReference>
<evidence type="ECO:0000256" key="4">
    <source>
        <dbReference type="ARBA" id="ARBA00022801"/>
    </source>
</evidence>
<evidence type="ECO:0000256" key="2">
    <source>
        <dbReference type="ARBA" id="ARBA00011881"/>
    </source>
</evidence>
<evidence type="ECO:0000313" key="7">
    <source>
        <dbReference type="EMBL" id="EJZ15566.1"/>
    </source>
</evidence>
<evidence type="ECO:0000256" key="6">
    <source>
        <dbReference type="HAMAP-Rule" id="MF_00313"/>
    </source>
</evidence>
<comment type="catalytic activity">
    <reaction evidence="5 6">
        <text>L-glutamine + H2O = L-glutamate + NH4(+)</text>
        <dbReference type="Rhea" id="RHEA:15889"/>
        <dbReference type="ChEBI" id="CHEBI:15377"/>
        <dbReference type="ChEBI" id="CHEBI:28938"/>
        <dbReference type="ChEBI" id="CHEBI:29985"/>
        <dbReference type="ChEBI" id="CHEBI:58359"/>
        <dbReference type="EC" id="3.5.1.2"/>
    </reaction>
</comment>
<evidence type="ECO:0000313" key="8">
    <source>
        <dbReference type="Proteomes" id="UP000006043"/>
    </source>
</evidence>
<gene>
    <name evidence="6" type="primary">glsA</name>
    <name evidence="7" type="ORF">MFORT_03611</name>
</gene>
<dbReference type="EMBL" id="ALQB01000009">
    <property type="protein sequence ID" value="EJZ15566.1"/>
    <property type="molecule type" value="Genomic_DNA"/>
</dbReference>
<comment type="caution">
    <text evidence="7">The sequence shown here is derived from an EMBL/GenBank/DDBJ whole genome shotgun (WGS) entry which is preliminary data.</text>
</comment>
<evidence type="ECO:0000256" key="1">
    <source>
        <dbReference type="ARBA" id="ARBA00011076"/>
    </source>
</evidence>
<comment type="subunit">
    <text evidence="2 6">Homotetramer.</text>
</comment>
<dbReference type="InterPro" id="IPR015868">
    <property type="entry name" value="Glutaminase"/>
</dbReference>
<dbReference type="Proteomes" id="UP000006043">
    <property type="component" value="Unassembled WGS sequence"/>
</dbReference>
<keyword evidence="4 6" id="KW-0378">Hydrolase</keyword>
<dbReference type="HOGENOM" id="CLU_027932_1_0_11"/>
<dbReference type="Gene3D" id="3.40.710.10">
    <property type="entry name" value="DD-peptidase/beta-lactamase superfamily"/>
    <property type="match status" value="1"/>
</dbReference>
<dbReference type="PATRIC" id="fig|1214102.3.peg.718"/>
<protein>
    <recommendedName>
        <fullName evidence="3 6">Glutaminase</fullName>
        <ecNumber evidence="3 6">3.5.1.2</ecNumber>
    </recommendedName>
</protein>